<evidence type="ECO:0000313" key="2">
    <source>
        <dbReference type="EMBL" id="NDV38866.1"/>
    </source>
</evidence>
<sequence length="127" mass="14170">MHEHSDPVCKVLHVIGTSIVVVLLAFNPKVLLSLLFSAGVGYSLCEMLSTLPHGFLEFAIVGLTFISLNYLSTGRLHLTVPIAGYTFAWVGHFIFENNRPATFTYPTYSLMGDFRMWFDVLSGRVLL</sequence>
<keyword evidence="1" id="KW-0812">Transmembrane</keyword>
<dbReference type="EMBL" id="GIBP01009897">
    <property type="protein sequence ID" value="NDV38866.1"/>
    <property type="molecule type" value="Transcribed_RNA"/>
</dbReference>
<dbReference type="Pfam" id="PF06127">
    <property type="entry name" value="Mpo1-like"/>
    <property type="match status" value="1"/>
</dbReference>
<reference evidence="2" key="1">
    <citation type="journal article" date="2020" name="J. Eukaryot. Microbiol.">
        <title>De novo Sequencing, Assembly and Annotation of the Transcriptome for the Free-Living Testate Amoeba Arcella intermedia.</title>
        <authorList>
            <person name="Ribeiro G.M."/>
            <person name="Porfirio-Sousa A.L."/>
            <person name="Maurer-Alcala X.X."/>
            <person name="Katz L.A."/>
            <person name="Lahr D.J.G."/>
        </authorList>
    </citation>
    <scope>NUCLEOTIDE SEQUENCE</scope>
</reference>
<accession>A0A6B2LP64</accession>
<keyword evidence="1" id="KW-0472">Membrane</keyword>
<feature type="transmembrane region" description="Helical" evidence="1">
    <location>
        <begin position="12"/>
        <end position="31"/>
    </location>
</feature>
<feature type="transmembrane region" description="Helical" evidence="1">
    <location>
        <begin position="51"/>
        <end position="71"/>
    </location>
</feature>
<dbReference type="InterPro" id="IPR009305">
    <property type="entry name" value="Mpo1-like"/>
</dbReference>
<dbReference type="PANTHER" id="PTHR34205">
    <property type="entry name" value="TRANSMEMBRANE PROTEIN"/>
    <property type="match status" value="1"/>
</dbReference>
<name>A0A6B2LP64_9EUKA</name>
<feature type="transmembrane region" description="Helical" evidence="1">
    <location>
        <begin position="78"/>
        <end position="95"/>
    </location>
</feature>
<dbReference type="PANTHER" id="PTHR34205:SF2">
    <property type="entry name" value="DUF962 DOMAIN-CONTAINING PROTEIN"/>
    <property type="match status" value="1"/>
</dbReference>
<keyword evidence="1" id="KW-1133">Transmembrane helix</keyword>
<evidence type="ECO:0008006" key="3">
    <source>
        <dbReference type="Google" id="ProtNLM"/>
    </source>
</evidence>
<proteinExistence type="predicted"/>
<protein>
    <recommendedName>
        <fullName evidence="3">DUF962 domain-containing protein</fullName>
    </recommendedName>
</protein>
<organism evidence="2">
    <name type="scientific">Arcella intermedia</name>
    <dbReference type="NCBI Taxonomy" id="1963864"/>
    <lineage>
        <taxon>Eukaryota</taxon>
        <taxon>Amoebozoa</taxon>
        <taxon>Tubulinea</taxon>
        <taxon>Elardia</taxon>
        <taxon>Arcellinida</taxon>
        <taxon>Sphaerothecina</taxon>
        <taxon>Arcellidae</taxon>
        <taxon>Arcella</taxon>
    </lineage>
</organism>
<evidence type="ECO:0000256" key="1">
    <source>
        <dbReference type="SAM" id="Phobius"/>
    </source>
</evidence>
<dbReference type="AlphaFoldDB" id="A0A6B2LP64"/>